<dbReference type="Pfam" id="PF00187">
    <property type="entry name" value="Chitin_bind_1"/>
    <property type="match status" value="1"/>
</dbReference>
<reference evidence="5" key="1">
    <citation type="journal article" date="2021" name="J Fungi (Basel)">
        <title>Virulence traits and population genomics of the black yeast Aureobasidium melanogenum.</title>
        <authorList>
            <person name="Cernosa A."/>
            <person name="Sun X."/>
            <person name="Gostincar C."/>
            <person name="Fang C."/>
            <person name="Gunde-Cimerman N."/>
            <person name="Song Z."/>
        </authorList>
    </citation>
    <scope>NUCLEOTIDE SEQUENCE</scope>
    <source>
        <strain evidence="5">EXF-9911</strain>
    </source>
</reference>
<accession>A0A9P8EEA4</accession>
<name>A0A9P8EEA4_AURME</name>
<dbReference type="InterPro" id="IPR036861">
    <property type="entry name" value="Endochitinase-like_sf"/>
</dbReference>
<protein>
    <recommendedName>
        <fullName evidence="4">Chitin-binding type-1 domain-containing protein</fullName>
    </recommendedName>
</protein>
<dbReference type="OrthoDB" id="5985073at2759"/>
<dbReference type="SMART" id="SM00270">
    <property type="entry name" value="ChtBD1"/>
    <property type="match status" value="1"/>
</dbReference>
<keyword evidence="3" id="KW-0732">Signal</keyword>
<dbReference type="PROSITE" id="PS00026">
    <property type="entry name" value="CHIT_BIND_I_1"/>
    <property type="match status" value="1"/>
</dbReference>
<feature type="disulfide bond" evidence="2">
    <location>
        <begin position="95"/>
        <end position="109"/>
    </location>
</feature>
<reference evidence="5" key="2">
    <citation type="submission" date="2021-08" db="EMBL/GenBank/DDBJ databases">
        <authorList>
            <person name="Gostincar C."/>
            <person name="Sun X."/>
            <person name="Song Z."/>
            <person name="Gunde-Cimerman N."/>
        </authorList>
    </citation>
    <scope>NUCLEOTIDE SEQUENCE</scope>
    <source>
        <strain evidence="5">EXF-9911</strain>
    </source>
</reference>
<keyword evidence="2" id="KW-1015">Disulfide bond</keyword>
<evidence type="ECO:0000256" key="2">
    <source>
        <dbReference type="PROSITE-ProRule" id="PRU00261"/>
    </source>
</evidence>
<dbReference type="Proteomes" id="UP000779574">
    <property type="component" value="Unassembled WGS sequence"/>
</dbReference>
<gene>
    <name evidence="5" type="ORF">KCU76_g10328</name>
</gene>
<feature type="signal peptide" evidence="3">
    <location>
        <begin position="1"/>
        <end position="17"/>
    </location>
</feature>
<evidence type="ECO:0000256" key="1">
    <source>
        <dbReference type="ARBA" id="ARBA00022669"/>
    </source>
</evidence>
<evidence type="ECO:0000256" key="3">
    <source>
        <dbReference type="SAM" id="SignalP"/>
    </source>
</evidence>
<sequence length="224" mass="22972">MHSLLICMALLVGMIVAMPLSIGFPSITLDYSPTSPPAMFNNTILSITPSSTLTTTITITINPSLIQSTTTVNISSNSSLGACGPGIGSCPSGLCCSEYGYCGSNSSYCGTNCMSNFGVCGFNASQPYYNISYAPLSTSVSLSDGTGAAGIVTDDFDQSASSITMFSYAPESSESVVTTASATATEISFEPVSDTHTALESTWAAGSYADASTTTVTVLKKVDC</sequence>
<feature type="disulfide bond" evidence="2">
    <location>
        <begin position="90"/>
        <end position="102"/>
    </location>
</feature>
<evidence type="ECO:0000313" key="5">
    <source>
        <dbReference type="EMBL" id="KAG9687431.1"/>
    </source>
</evidence>
<evidence type="ECO:0000313" key="6">
    <source>
        <dbReference type="Proteomes" id="UP000779574"/>
    </source>
</evidence>
<organism evidence="5 6">
    <name type="scientific">Aureobasidium melanogenum</name>
    <name type="common">Aureobasidium pullulans var. melanogenum</name>
    <dbReference type="NCBI Taxonomy" id="46634"/>
    <lineage>
        <taxon>Eukaryota</taxon>
        <taxon>Fungi</taxon>
        <taxon>Dikarya</taxon>
        <taxon>Ascomycota</taxon>
        <taxon>Pezizomycotina</taxon>
        <taxon>Dothideomycetes</taxon>
        <taxon>Dothideomycetidae</taxon>
        <taxon>Dothideales</taxon>
        <taxon>Saccotheciaceae</taxon>
        <taxon>Aureobasidium</taxon>
    </lineage>
</organism>
<keyword evidence="1 2" id="KW-0147">Chitin-binding</keyword>
<dbReference type="PROSITE" id="PS50941">
    <property type="entry name" value="CHIT_BIND_I_2"/>
    <property type="match status" value="1"/>
</dbReference>
<comment type="caution">
    <text evidence="5">The sequence shown here is derived from an EMBL/GenBank/DDBJ whole genome shotgun (WGS) entry which is preliminary data.</text>
</comment>
<comment type="caution">
    <text evidence="2">Lacks conserved residue(s) required for the propagation of feature annotation.</text>
</comment>
<dbReference type="SUPFAM" id="SSF57016">
    <property type="entry name" value="Plant lectins/antimicrobial peptides"/>
    <property type="match status" value="1"/>
</dbReference>
<dbReference type="Gene3D" id="3.30.60.10">
    <property type="entry name" value="Endochitinase-like"/>
    <property type="match status" value="1"/>
</dbReference>
<dbReference type="InterPro" id="IPR018371">
    <property type="entry name" value="Chitin-binding_1_CS"/>
</dbReference>
<dbReference type="InterPro" id="IPR001002">
    <property type="entry name" value="Chitin-bd_1"/>
</dbReference>
<feature type="domain" description="Chitin-binding type-1" evidence="4">
    <location>
        <begin position="80"/>
        <end position="122"/>
    </location>
</feature>
<dbReference type="GO" id="GO:0008061">
    <property type="term" value="F:chitin binding"/>
    <property type="evidence" value="ECO:0007669"/>
    <property type="project" value="UniProtKB-UniRule"/>
</dbReference>
<feature type="chain" id="PRO_5040182058" description="Chitin-binding type-1 domain-containing protein" evidence="3">
    <location>
        <begin position="18"/>
        <end position="224"/>
    </location>
</feature>
<feature type="non-terminal residue" evidence="5">
    <location>
        <position position="1"/>
    </location>
</feature>
<dbReference type="CDD" id="cd00035">
    <property type="entry name" value="ChtBD1"/>
    <property type="match status" value="1"/>
</dbReference>
<proteinExistence type="predicted"/>
<evidence type="ECO:0000259" key="4">
    <source>
        <dbReference type="PROSITE" id="PS50941"/>
    </source>
</evidence>
<dbReference type="EMBL" id="JAHFXF010000456">
    <property type="protein sequence ID" value="KAG9687431.1"/>
    <property type="molecule type" value="Genomic_DNA"/>
</dbReference>
<dbReference type="AlphaFoldDB" id="A0A9P8EEA4"/>
<dbReference type="PRINTS" id="PR00451">
    <property type="entry name" value="CHITINBINDNG"/>
</dbReference>